<dbReference type="PROSITE" id="PS50235">
    <property type="entry name" value="USP_3"/>
    <property type="match status" value="1"/>
</dbReference>
<feature type="compositionally biased region" description="Low complexity" evidence="2">
    <location>
        <begin position="201"/>
        <end position="213"/>
    </location>
</feature>
<dbReference type="GeneID" id="9626674"/>
<accession>D8UEY1</accession>
<dbReference type="GO" id="GO:0005634">
    <property type="term" value="C:nucleus"/>
    <property type="evidence" value="ECO:0007669"/>
    <property type="project" value="TreeGrafter"/>
</dbReference>
<dbReference type="InterPro" id="IPR028889">
    <property type="entry name" value="USP"/>
</dbReference>
<dbReference type="GO" id="GO:0004843">
    <property type="term" value="F:cysteine-type deubiquitinase activity"/>
    <property type="evidence" value="ECO:0007669"/>
    <property type="project" value="InterPro"/>
</dbReference>
<feature type="compositionally biased region" description="Acidic residues" evidence="2">
    <location>
        <begin position="255"/>
        <end position="264"/>
    </location>
</feature>
<dbReference type="InterPro" id="IPR038765">
    <property type="entry name" value="Papain-like_cys_pep_sf"/>
</dbReference>
<dbReference type="AlphaFoldDB" id="D8UEY1"/>
<dbReference type="PROSITE" id="PS00973">
    <property type="entry name" value="USP_2"/>
    <property type="match status" value="1"/>
</dbReference>
<organism evidence="5">
    <name type="scientific">Volvox carteri f. nagariensis</name>
    <dbReference type="NCBI Taxonomy" id="3068"/>
    <lineage>
        <taxon>Eukaryota</taxon>
        <taxon>Viridiplantae</taxon>
        <taxon>Chlorophyta</taxon>
        <taxon>core chlorophytes</taxon>
        <taxon>Chlorophyceae</taxon>
        <taxon>CS clade</taxon>
        <taxon>Chlamydomonadales</taxon>
        <taxon>Volvocaceae</taxon>
        <taxon>Volvox</taxon>
    </lineage>
</organism>
<evidence type="ECO:0000313" key="5">
    <source>
        <dbReference type="Proteomes" id="UP000001058"/>
    </source>
</evidence>
<dbReference type="eggNOG" id="KOG1866">
    <property type="taxonomic scope" value="Eukaryota"/>
</dbReference>
<dbReference type="Gene3D" id="3.90.70.10">
    <property type="entry name" value="Cysteine proteinases"/>
    <property type="match status" value="1"/>
</dbReference>
<dbReference type="MEROPS" id="C19.007"/>
<evidence type="ECO:0000313" key="4">
    <source>
        <dbReference type="EMBL" id="EFJ41722.1"/>
    </source>
</evidence>
<protein>
    <recommendedName>
        <fullName evidence="3">USP domain-containing protein</fullName>
    </recommendedName>
</protein>
<dbReference type="STRING" id="3068.D8UEY1"/>
<evidence type="ECO:0000256" key="2">
    <source>
        <dbReference type="SAM" id="MobiDB-lite"/>
    </source>
</evidence>
<dbReference type="InterPro" id="IPR018200">
    <property type="entry name" value="USP_CS"/>
</dbReference>
<reference evidence="4 5" key="1">
    <citation type="journal article" date="2010" name="Science">
        <title>Genomic analysis of organismal complexity in the multicellular green alga Volvox carteri.</title>
        <authorList>
            <person name="Prochnik S.E."/>
            <person name="Umen J."/>
            <person name="Nedelcu A.M."/>
            <person name="Hallmann A."/>
            <person name="Miller S.M."/>
            <person name="Nishii I."/>
            <person name="Ferris P."/>
            <person name="Kuo A."/>
            <person name="Mitros T."/>
            <person name="Fritz-Laylin L.K."/>
            <person name="Hellsten U."/>
            <person name="Chapman J."/>
            <person name="Simakov O."/>
            <person name="Rensing S.A."/>
            <person name="Terry A."/>
            <person name="Pangilinan J."/>
            <person name="Kapitonov V."/>
            <person name="Jurka J."/>
            <person name="Salamov A."/>
            <person name="Shapiro H."/>
            <person name="Schmutz J."/>
            <person name="Grimwood J."/>
            <person name="Lindquist E."/>
            <person name="Lucas S."/>
            <person name="Grigoriev I.V."/>
            <person name="Schmitt R."/>
            <person name="Kirk D."/>
            <person name="Rokhsar D.S."/>
        </authorList>
    </citation>
    <scope>NUCLEOTIDE SEQUENCE [LARGE SCALE GENOMIC DNA]</scope>
    <source>
        <strain evidence="5">f. Nagariensis / Eve</strain>
    </source>
</reference>
<feature type="domain" description="USP" evidence="3">
    <location>
        <begin position="1"/>
        <end position="174"/>
    </location>
</feature>
<dbReference type="RefSeq" id="XP_002957224.1">
    <property type="nucleotide sequence ID" value="XM_002957178.1"/>
</dbReference>
<dbReference type="PANTHER" id="PTHR24006:SF827">
    <property type="entry name" value="UBIQUITIN CARBOXYL-TERMINAL HYDROLASE 34"/>
    <property type="match status" value="1"/>
</dbReference>
<evidence type="ECO:0000256" key="1">
    <source>
        <dbReference type="ARBA" id="ARBA00009085"/>
    </source>
</evidence>
<evidence type="ECO:0000259" key="3">
    <source>
        <dbReference type="PROSITE" id="PS50235"/>
    </source>
</evidence>
<dbReference type="Proteomes" id="UP000001058">
    <property type="component" value="Unassembled WGS sequence"/>
</dbReference>
<dbReference type="InterPro" id="IPR001394">
    <property type="entry name" value="Peptidase_C19_UCH"/>
</dbReference>
<proteinExistence type="inferred from homology"/>
<sequence>MEGDNSYYCEELGTRVAAVRRTVIKELPHTLVIHLKRFEYDHLNMTRYKLRDRFEFPVVLDMFKYTADGLAALEATGGADGATRPRNCYLYELKGIVVHSGTAFAGHYYSFIKERPRVVAEGSWYRFDDKVVSPWSILDLEADCFGGRPTSSTGGGRADAERPYSAYMLFYERRDSPSYDKPAAEMLAVPRDLVLAAAATPTATPTPAHTPNGEGFGGGKGPEQQRPASGTLMATCEAPERGAARLRGPGGGDGGEAEDMETDGPQEAQQQETVGPPRSPPPAEPSIITTPYGMPVLLYQNVLRENLQLIHKLHVLNKEYFAFVRQVRTLEGKC</sequence>
<feature type="region of interest" description="Disordered" evidence="2">
    <location>
        <begin position="201"/>
        <end position="286"/>
    </location>
</feature>
<dbReference type="GO" id="GO:0005829">
    <property type="term" value="C:cytosol"/>
    <property type="evidence" value="ECO:0007669"/>
    <property type="project" value="TreeGrafter"/>
</dbReference>
<dbReference type="Pfam" id="PF00443">
    <property type="entry name" value="UCH"/>
    <property type="match status" value="1"/>
</dbReference>
<dbReference type="PANTHER" id="PTHR24006">
    <property type="entry name" value="UBIQUITIN CARBOXYL-TERMINAL HYDROLASE"/>
    <property type="match status" value="1"/>
</dbReference>
<dbReference type="KEGG" id="vcn:VOLCADRAFT_68008"/>
<dbReference type="GO" id="GO:0016579">
    <property type="term" value="P:protein deubiquitination"/>
    <property type="evidence" value="ECO:0007669"/>
    <property type="project" value="InterPro"/>
</dbReference>
<name>D8UEY1_VOLCA</name>
<comment type="similarity">
    <text evidence="1">Belongs to the peptidase C19 family.</text>
</comment>
<dbReference type="InterPro" id="IPR050164">
    <property type="entry name" value="Peptidase_C19"/>
</dbReference>
<keyword evidence="5" id="KW-1185">Reference proteome</keyword>
<dbReference type="SUPFAM" id="SSF54001">
    <property type="entry name" value="Cysteine proteinases"/>
    <property type="match status" value="1"/>
</dbReference>
<gene>
    <name evidence="4" type="ORF">VOLCADRAFT_68008</name>
</gene>
<dbReference type="OrthoDB" id="289038at2759"/>
<dbReference type="InParanoid" id="D8UEY1"/>
<dbReference type="EMBL" id="GL378391">
    <property type="protein sequence ID" value="EFJ41722.1"/>
    <property type="molecule type" value="Genomic_DNA"/>
</dbReference>